<dbReference type="AlphaFoldDB" id="A0A7S0C6C4"/>
<dbReference type="EMBL" id="HBEL01019327">
    <property type="protein sequence ID" value="CAD8413008.1"/>
    <property type="molecule type" value="Transcribed_RNA"/>
</dbReference>
<proteinExistence type="predicted"/>
<gene>
    <name evidence="1" type="ORF">PINE0816_LOCUS9137</name>
</gene>
<sequence>MTGMSWCVAMKNPRQTRRKMTMEKVVVIAGVVSIITAKMLRLRKSKSSNKQSESNYHFMHALKVCDPSILRENKVEVPDVKWAGIGGLEETKRELQEIVRYSTAPFRFLKVTTHRLCMLFAMSAIPRTRMDCYGVVRDLIVEEVTLEQKQRESVWIKAVSQSLMGSTARINTNGDGYGHVAHCLENVLQFATGDTNARTSSAESSSTTSIMVQSLSEIGFILLDCVKRDGTTNIVALRCAHIGRHLLAQLFEKGEECVQRHLLQQLQNKTCGGSPNGIEHAKLLPLLLGSSALVEYTTELTSWIGHLAGGGLHPEAVSMSLLPTLRSVWISSSNQNCTDQAFILTRKAQFCIHVDRRCAAAQLLIALSYVGTRKHLPILDEIQGYLRRSLSQQRQVRRVVYQSLLSSTPHIEHGKHGQETGRQH</sequence>
<reference evidence="1" key="1">
    <citation type="submission" date="2021-01" db="EMBL/GenBank/DDBJ databases">
        <authorList>
            <person name="Corre E."/>
            <person name="Pelletier E."/>
            <person name="Niang G."/>
            <person name="Scheremetjew M."/>
            <person name="Finn R."/>
            <person name="Kale V."/>
            <person name="Holt S."/>
            <person name="Cochrane G."/>
            <person name="Meng A."/>
            <person name="Brown T."/>
            <person name="Cohen L."/>
        </authorList>
    </citation>
    <scope>NUCLEOTIDE SEQUENCE</scope>
    <source>
        <strain evidence="1">CCAP1064/1</strain>
    </source>
</reference>
<name>A0A7S0C6C4_9STRA</name>
<protein>
    <submittedName>
        <fullName evidence="1">Uncharacterized protein</fullName>
    </submittedName>
</protein>
<accession>A0A7S0C6C4</accession>
<organism evidence="1">
    <name type="scientific">Proboscia inermis</name>
    <dbReference type="NCBI Taxonomy" id="420281"/>
    <lineage>
        <taxon>Eukaryota</taxon>
        <taxon>Sar</taxon>
        <taxon>Stramenopiles</taxon>
        <taxon>Ochrophyta</taxon>
        <taxon>Bacillariophyta</taxon>
        <taxon>Coscinodiscophyceae</taxon>
        <taxon>Rhizosoleniophycidae</taxon>
        <taxon>Rhizosoleniales</taxon>
        <taxon>Rhizosoleniaceae</taxon>
        <taxon>Proboscia</taxon>
    </lineage>
</organism>
<evidence type="ECO:0000313" key="1">
    <source>
        <dbReference type="EMBL" id="CAD8413008.1"/>
    </source>
</evidence>